<evidence type="ECO:0000313" key="7">
    <source>
        <dbReference type="Proteomes" id="UP000094147"/>
    </source>
</evidence>
<dbReference type="Pfam" id="PF00425">
    <property type="entry name" value="Chorismate_bind"/>
    <property type="match status" value="1"/>
</dbReference>
<evidence type="ECO:0000256" key="3">
    <source>
        <dbReference type="ARBA" id="ARBA00047683"/>
    </source>
</evidence>
<dbReference type="EC" id="4.1.3.27" evidence="1"/>
<dbReference type="AlphaFoldDB" id="A0A1B3BBC3"/>
<dbReference type="InterPro" id="IPR006805">
    <property type="entry name" value="Anth_synth_I_N"/>
</dbReference>
<dbReference type="InterPro" id="IPR005801">
    <property type="entry name" value="ADC_synthase"/>
</dbReference>
<sequence length="522" mass="57990">MQVSTLSRRLPLSLSPYQVFAVLSDNGKQSHTALLETAEAGTHHHKNSVSMLSAALQVKALGKTVTLNALNENGSFILDAVLGSREFCRDFLIKDKKVSLELTCKGSPQMSDERERLFENTTVSVLQKLRDLIKTEDSAGNESSMLIGAFSYEVVEQYETLPDIEKNQEDYCFYIADQLVVQSHDNQNAKIIVKGFGSNADNTVRLGVELEQIYQILKGSSVSDTLSFPATMGNTEIALNIADKDFYQKVEEARERIKQGDIFQVVLSRIFSVSCPNPFQAYGNLRLSNPSPYMYFINFGDKELFGASPESALKVNRQREVFLYPIAGTRKRAFDSITGQINHDQDSRIEFELIEDIKENAEHMMLVDLARNDLAKIVEKGTREVIQLKRVIKYSHVQHMVSEVKGVLKPDIDSLVAYRACANMGTLTGAPKIKAMEIIRQQEDKARGYYGGAVCTLNANDEFDSAIIIRSAVVTDGVAEITAGAGVVHDSIPREEALETVNKAKAVIDACRKQQINSEVLV</sequence>
<dbReference type="RefSeq" id="WP_068991692.1">
    <property type="nucleotide sequence ID" value="NZ_CP012418.1"/>
</dbReference>
<dbReference type="EMBL" id="CP012418">
    <property type="protein sequence ID" value="AOE50084.1"/>
    <property type="molecule type" value="Genomic_DNA"/>
</dbReference>
<dbReference type="GO" id="GO:0004049">
    <property type="term" value="F:anthranilate synthase activity"/>
    <property type="evidence" value="ECO:0007669"/>
    <property type="project" value="UniProtKB-EC"/>
</dbReference>
<reference evidence="7" key="1">
    <citation type="submission" date="2015-08" db="EMBL/GenBank/DDBJ databases">
        <authorList>
            <person name="Kim K.M."/>
        </authorList>
    </citation>
    <scope>NUCLEOTIDE SEQUENCE [LARGE SCALE GENOMIC DNA]</scope>
    <source>
        <strain evidence="7">KCTC 23892</strain>
    </source>
</reference>
<dbReference type="STRING" id="1144748.KS2013_1372"/>
<dbReference type="PANTHER" id="PTHR11236">
    <property type="entry name" value="AMINOBENZOATE/ANTHRANILATE SYNTHASE"/>
    <property type="match status" value="1"/>
</dbReference>
<dbReference type="InterPro" id="IPR015890">
    <property type="entry name" value="Chorismate_C"/>
</dbReference>
<dbReference type="GO" id="GO:0000162">
    <property type="term" value="P:L-tryptophan biosynthetic process"/>
    <property type="evidence" value="ECO:0007669"/>
    <property type="project" value="TreeGrafter"/>
</dbReference>
<dbReference type="PRINTS" id="PR00095">
    <property type="entry name" value="ANTSNTHASEI"/>
</dbReference>
<dbReference type="PANTHER" id="PTHR11236:SF49">
    <property type="entry name" value="ANTHRANILATE SYNTHASE COMPONENT 1"/>
    <property type="match status" value="1"/>
</dbReference>
<proteinExistence type="predicted"/>
<evidence type="ECO:0000256" key="2">
    <source>
        <dbReference type="ARBA" id="ARBA00023239"/>
    </source>
</evidence>
<name>A0A1B3BBC3_9GAMM</name>
<dbReference type="InterPro" id="IPR019999">
    <property type="entry name" value="Anth_synth_I-like"/>
</dbReference>
<evidence type="ECO:0000313" key="6">
    <source>
        <dbReference type="EMBL" id="AOE50084.1"/>
    </source>
</evidence>
<dbReference type="KEGG" id="ksd:KS2013_1372"/>
<dbReference type="SUPFAM" id="SSF56322">
    <property type="entry name" value="ADC synthase"/>
    <property type="match status" value="1"/>
</dbReference>
<dbReference type="OrthoDB" id="9803598at2"/>
<dbReference type="Pfam" id="PF04715">
    <property type="entry name" value="Anth_synt_I_N"/>
    <property type="match status" value="1"/>
</dbReference>
<evidence type="ECO:0000259" key="4">
    <source>
        <dbReference type="Pfam" id="PF00425"/>
    </source>
</evidence>
<dbReference type="Proteomes" id="UP000094147">
    <property type="component" value="Chromosome"/>
</dbReference>
<keyword evidence="7" id="KW-1185">Reference proteome</keyword>
<organism evidence="6 7">
    <name type="scientific">Kangiella sediminilitoris</name>
    <dbReference type="NCBI Taxonomy" id="1144748"/>
    <lineage>
        <taxon>Bacteria</taxon>
        <taxon>Pseudomonadati</taxon>
        <taxon>Pseudomonadota</taxon>
        <taxon>Gammaproteobacteria</taxon>
        <taxon>Kangiellales</taxon>
        <taxon>Kangiellaceae</taxon>
        <taxon>Kangiella</taxon>
    </lineage>
</organism>
<feature type="domain" description="Chorismate-utilising enzyme C-terminal" evidence="4">
    <location>
        <begin position="244"/>
        <end position="503"/>
    </location>
</feature>
<evidence type="ECO:0000256" key="1">
    <source>
        <dbReference type="ARBA" id="ARBA00012266"/>
    </source>
</evidence>
<feature type="domain" description="Anthranilate synthase component I N-terminal" evidence="5">
    <location>
        <begin position="15"/>
        <end position="189"/>
    </location>
</feature>
<dbReference type="NCBIfam" id="NF010079">
    <property type="entry name" value="PRK13564.1"/>
    <property type="match status" value="1"/>
</dbReference>
<dbReference type="PATRIC" id="fig|1144748.3.peg.1381"/>
<evidence type="ECO:0000259" key="5">
    <source>
        <dbReference type="Pfam" id="PF04715"/>
    </source>
</evidence>
<protein>
    <recommendedName>
        <fullName evidence="1">anthranilate synthase</fullName>
        <ecNumber evidence="1">4.1.3.27</ecNumber>
    </recommendedName>
</protein>
<keyword evidence="2" id="KW-0456">Lyase</keyword>
<gene>
    <name evidence="6" type="ORF">KS2013_1372</name>
</gene>
<dbReference type="Gene3D" id="3.60.120.10">
    <property type="entry name" value="Anthranilate synthase"/>
    <property type="match status" value="1"/>
</dbReference>
<accession>A0A1B3BBC3</accession>
<comment type="catalytic activity">
    <reaction evidence="3">
        <text>chorismate + L-glutamine = anthranilate + pyruvate + L-glutamate + H(+)</text>
        <dbReference type="Rhea" id="RHEA:21732"/>
        <dbReference type="ChEBI" id="CHEBI:15361"/>
        <dbReference type="ChEBI" id="CHEBI:15378"/>
        <dbReference type="ChEBI" id="CHEBI:16567"/>
        <dbReference type="ChEBI" id="CHEBI:29748"/>
        <dbReference type="ChEBI" id="CHEBI:29985"/>
        <dbReference type="ChEBI" id="CHEBI:58359"/>
        <dbReference type="EC" id="4.1.3.27"/>
    </reaction>
</comment>